<accession>A0A934MQ94</accession>
<keyword evidence="2" id="KW-1133">Transmembrane helix</keyword>
<dbReference type="InterPro" id="IPR036680">
    <property type="entry name" value="SPOR-like_sf"/>
</dbReference>
<dbReference type="GO" id="GO:0042834">
    <property type="term" value="F:peptidoglycan binding"/>
    <property type="evidence" value="ECO:0007669"/>
    <property type="project" value="InterPro"/>
</dbReference>
<comment type="caution">
    <text evidence="4">The sequence shown here is derived from an EMBL/GenBank/DDBJ whole genome shotgun (WGS) entry which is preliminary data.</text>
</comment>
<evidence type="ECO:0000256" key="1">
    <source>
        <dbReference type="SAM" id="MobiDB-lite"/>
    </source>
</evidence>
<dbReference type="EMBL" id="JAELUP010000103">
    <property type="protein sequence ID" value="MBJ6362921.1"/>
    <property type="molecule type" value="Genomic_DNA"/>
</dbReference>
<dbReference type="Pfam" id="PF05036">
    <property type="entry name" value="SPOR"/>
    <property type="match status" value="1"/>
</dbReference>
<name>A0A934MQ94_9BACL</name>
<keyword evidence="2" id="KW-0812">Transmembrane</keyword>
<evidence type="ECO:0000259" key="3">
    <source>
        <dbReference type="Pfam" id="PF05036"/>
    </source>
</evidence>
<organism evidence="4 5">
    <name type="scientific">Paenibacillus roseus</name>
    <dbReference type="NCBI Taxonomy" id="2798579"/>
    <lineage>
        <taxon>Bacteria</taxon>
        <taxon>Bacillati</taxon>
        <taxon>Bacillota</taxon>
        <taxon>Bacilli</taxon>
        <taxon>Bacillales</taxon>
        <taxon>Paenibacillaceae</taxon>
        <taxon>Paenibacillus</taxon>
    </lineage>
</organism>
<evidence type="ECO:0000313" key="5">
    <source>
        <dbReference type="Proteomes" id="UP000640274"/>
    </source>
</evidence>
<dbReference type="InterPro" id="IPR007730">
    <property type="entry name" value="SPOR-like_dom"/>
</dbReference>
<feature type="domain" description="SPOR" evidence="3">
    <location>
        <begin position="223"/>
        <end position="281"/>
    </location>
</feature>
<feature type="region of interest" description="Disordered" evidence="1">
    <location>
        <begin position="1"/>
        <end position="29"/>
    </location>
</feature>
<dbReference type="SUPFAM" id="SSF110997">
    <property type="entry name" value="Sporulation related repeat"/>
    <property type="match status" value="1"/>
</dbReference>
<feature type="compositionally biased region" description="Polar residues" evidence="1">
    <location>
        <begin position="1"/>
        <end position="27"/>
    </location>
</feature>
<keyword evidence="5" id="KW-1185">Reference proteome</keyword>
<feature type="transmembrane region" description="Helical" evidence="2">
    <location>
        <begin position="140"/>
        <end position="162"/>
    </location>
</feature>
<evidence type="ECO:0000256" key="2">
    <source>
        <dbReference type="SAM" id="Phobius"/>
    </source>
</evidence>
<reference evidence="4" key="1">
    <citation type="submission" date="2020-12" db="EMBL/GenBank/DDBJ databases">
        <authorList>
            <person name="Huq M.A."/>
        </authorList>
    </citation>
    <scope>NUCLEOTIDE SEQUENCE</scope>
    <source>
        <strain evidence="4">MAHUQ-46</strain>
    </source>
</reference>
<evidence type="ECO:0000313" key="4">
    <source>
        <dbReference type="EMBL" id="MBJ6362921.1"/>
    </source>
</evidence>
<dbReference type="Proteomes" id="UP000640274">
    <property type="component" value="Unassembled WGS sequence"/>
</dbReference>
<sequence length="418" mass="45876">MNSKARITFRFDNQGNAQQGRNETPGSEFSLVGNEENLVKDGHSAVSRYHEEFPFTEKSNSSESPFQDNPEALGALIREADGRAPAPIDLGEQITSESSYLSRIPGRIDKRISDRRRKIIIDVKDEHSPSIRHTDKGPSWFKVAVSVTGAIATGALFGYLILSLFAGQNAWQNNEAKILAVSDPPTPVAPPSVNRPASVIGGPENAENETPKTAVQLNRPETNYYILQYGVFSSQEGMQTALSQLDQRGVAAASSSVDKYRVYAGIASGKAEAAKLAELLDGLNVYISRLTVPALTEVAFQGDSALLENFLLETDQLISTFSSVTNEQLQKEQPQRFDGSPWKTIHQKWTGLAAKLKQQLPENGKKSFEQMVQSLQTIAAALGEFDKNPARSYMWTAQSELMEAVLAQKDWIGSIRTL</sequence>
<protein>
    <submittedName>
        <fullName evidence="4">SPOR domain-containing protein</fullName>
    </submittedName>
</protein>
<dbReference type="RefSeq" id="WP_199020520.1">
    <property type="nucleotide sequence ID" value="NZ_JAELUP010000103.1"/>
</dbReference>
<keyword evidence="2" id="KW-0472">Membrane</keyword>
<proteinExistence type="predicted"/>
<gene>
    <name evidence="4" type="ORF">JFN88_17105</name>
</gene>
<dbReference type="AlphaFoldDB" id="A0A934MQ94"/>